<dbReference type="Proteomes" id="UP000323324">
    <property type="component" value="Unassembled WGS sequence"/>
</dbReference>
<evidence type="ECO:0000313" key="2">
    <source>
        <dbReference type="EMBL" id="TYB78009.1"/>
    </source>
</evidence>
<evidence type="ECO:0000256" key="1">
    <source>
        <dbReference type="SAM" id="SignalP"/>
    </source>
</evidence>
<evidence type="ECO:0000313" key="3">
    <source>
        <dbReference type="Proteomes" id="UP000323324"/>
    </source>
</evidence>
<name>A0A8H2LEM8_9FLAO</name>
<organism evidence="2 3">
    <name type="scientific">Bizionia saleffrena</name>
    <dbReference type="NCBI Taxonomy" id="291189"/>
    <lineage>
        <taxon>Bacteria</taxon>
        <taxon>Pseudomonadati</taxon>
        <taxon>Bacteroidota</taxon>
        <taxon>Flavobacteriia</taxon>
        <taxon>Flavobacteriales</taxon>
        <taxon>Flavobacteriaceae</taxon>
        <taxon>Bizionia</taxon>
    </lineage>
</organism>
<keyword evidence="3" id="KW-1185">Reference proteome</keyword>
<sequence length="259" mass="30120">MKHAVYILFLLSATCFGQVTLSTSFVKKSKINADYLIGIDAFNALYYTKNNVFIKNDGDKETTYSNIQLGNITSANTFNPLKINLFYQAFNTVIILDNRLAEVYKIDFNSNKNYKNVTHISTGSDTTIWIFNQDLQQLEVYDYKTNNTRATTQPVQSAVLDFTSNYNACWLLTENFLYKYSYFGSLIYKIKNEGFLSISESDENIIIEKVDKLLYLTQKPENREEIQIPNLLIKQFFLTNGILYIYDGKFLYQYQLKIK</sequence>
<accession>A0A8H2LEM8</accession>
<feature type="signal peptide" evidence="1">
    <location>
        <begin position="1"/>
        <end position="17"/>
    </location>
</feature>
<protein>
    <submittedName>
        <fullName evidence="2">Uncharacterized protein</fullName>
    </submittedName>
</protein>
<proteinExistence type="predicted"/>
<reference evidence="2 3" key="1">
    <citation type="submission" date="2019-08" db="EMBL/GenBank/DDBJ databases">
        <title>Genomes of Antarctic Bizionia species.</title>
        <authorList>
            <person name="Bowman J.P."/>
        </authorList>
    </citation>
    <scope>NUCLEOTIDE SEQUENCE [LARGE SCALE GENOMIC DNA]</scope>
    <source>
        <strain evidence="2 3">HFD</strain>
    </source>
</reference>
<keyword evidence="1" id="KW-0732">Signal</keyword>
<dbReference type="RefSeq" id="WP_148368365.1">
    <property type="nucleotide sequence ID" value="NZ_VSKM01000002.1"/>
</dbReference>
<dbReference type="EMBL" id="VSKM01000002">
    <property type="protein sequence ID" value="TYB78009.1"/>
    <property type="molecule type" value="Genomic_DNA"/>
</dbReference>
<dbReference type="AlphaFoldDB" id="A0A8H2LEM8"/>
<gene>
    <name evidence="2" type="ORF">ES676_01975</name>
</gene>
<feature type="chain" id="PRO_5034156681" evidence="1">
    <location>
        <begin position="18"/>
        <end position="259"/>
    </location>
</feature>
<comment type="caution">
    <text evidence="2">The sequence shown here is derived from an EMBL/GenBank/DDBJ whole genome shotgun (WGS) entry which is preliminary data.</text>
</comment>